<dbReference type="Pfam" id="PF17932">
    <property type="entry name" value="TetR_C_24"/>
    <property type="match status" value="1"/>
</dbReference>
<evidence type="ECO:0000259" key="1">
    <source>
        <dbReference type="Pfam" id="PF17932"/>
    </source>
</evidence>
<dbReference type="SUPFAM" id="SSF48498">
    <property type="entry name" value="Tetracyclin repressor-like, C-terminal domain"/>
    <property type="match status" value="1"/>
</dbReference>
<dbReference type="EMBL" id="BMHH01000002">
    <property type="protein sequence ID" value="GGA83350.1"/>
    <property type="molecule type" value="Genomic_DNA"/>
</dbReference>
<dbReference type="Proteomes" id="UP000646478">
    <property type="component" value="Unassembled WGS sequence"/>
</dbReference>
<evidence type="ECO:0000313" key="3">
    <source>
        <dbReference type="Proteomes" id="UP000646478"/>
    </source>
</evidence>
<name>A0A916S4S5_9HYPH</name>
<evidence type="ECO:0000313" key="2">
    <source>
        <dbReference type="EMBL" id="GGA83350.1"/>
    </source>
</evidence>
<feature type="domain" description="HTH-type transcriptional repressor KstR2 C-terminal" evidence="1">
    <location>
        <begin position="26"/>
        <end position="107"/>
    </location>
</feature>
<proteinExistence type="predicted"/>
<dbReference type="InterPro" id="IPR041490">
    <property type="entry name" value="KstR2_TetR_C"/>
</dbReference>
<accession>A0A916S4S5</accession>
<sequence>MFLEVFQQASLHEIEAFDRAARIPGTVPERLASMVGTFARRALKGRRLAWALLVEPVSPEIDADRRRFREPYRAIIEEVINEGIEVGELMQQDARVTSICIVGAIVETLLGPLSDTPRAGEEDIIVKNLIAICVRASGPIKP</sequence>
<organism evidence="2 3">
    <name type="scientific">Brucella endophytica</name>
    <dbReference type="NCBI Taxonomy" id="1963359"/>
    <lineage>
        <taxon>Bacteria</taxon>
        <taxon>Pseudomonadati</taxon>
        <taxon>Pseudomonadota</taxon>
        <taxon>Alphaproteobacteria</taxon>
        <taxon>Hyphomicrobiales</taxon>
        <taxon>Brucellaceae</taxon>
        <taxon>Brucella/Ochrobactrum group</taxon>
        <taxon>Brucella</taxon>
    </lineage>
</organism>
<reference evidence="2" key="2">
    <citation type="submission" date="2020-09" db="EMBL/GenBank/DDBJ databases">
        <authorList>
            <person name="Sun Q."/>
            <person name="Zhou Y."/>
        </authorList>
    </citation>
    <scope>NUCLEOTIDE SEQUENCE</scope>
    <source>
        <strain evidence="2">CGMCC 1.15082</strain>
    </source>
</reference>
<dbReference type="AlphaFoldDB" id="A0A916S4S5"/>
<keyword evidence="3" id="KW-1185">Reference proteome</keyword>
<comment type="caution">
    <text evidence="2">The sequence shown here is derived from an EMBL/GenBank/DDBJ whole genome shotgun (WGS) entry which is preliminary data.</text>
</comment>
<dbReference type="Gene3D" id="1.10.357.10">
    <property type="entry name" value="Tetracycline Repressor, domain 2"/>
    <property type="match status" value="1"/>
</dbReference>
<dbReference type="InterPro" id="IPR036271">
    <property type="entry name" value="Tet_transcr_reg_TetR-rel_C_sf"/>
</dbReference>
<reference evidence="2" key="1">
    <citation type="journal article" date="2014" name="Int. J. Syst. Evol. Microbiol.">
        <title>Complete genome sequence of Corynebacterium casei LMG S-19264T (=DSM 44701T), isolated from a smear-ripened cheese.</title>
        <authorList>
            <consortium name="US DOE Joint Genome Institute (JGI-PGF)"/>
            <person name="Walter F."/>
            <person name="Albersmeier A."/>
            <person name="Kalinowski J."/>
            <person name="Ruckert C."/>
        </authorList>
    </citation>
    <scope>NUCLEOTIDE SEQUENCE</scope>
    <source>
        <strain evidence="2">CGMCC 1.15082</strain>
    </source>
</reference>
<gene>
    <name evidence="2" type="ORF">GCM10011491_08510</name>
</gene>
<protein>
    <recommendedName>
        <fullName evidence="1">HTH-type transcriptional repressor KstR2 C-terminal domain-containing protein</fullName>
    </recommendedName>
</protein>